<keyword evidence="4 5" id="KW-0687">Ribonucleoprotein</keyword>
<keyword evidence="2 5" id="KW-0694">RNA-binding</keyword>
<evidence type="ECO:0000256" key="3">
    <source>
        <dbReference type="ARBA" id="ARBA00022980"/>
    </source>
</evidence>
<evidence type="ECO:0000313" key="9">
    <source>
        <dbReference type="EMBL" id="SNB70227.1"/>
    </source>
</evidence>
<dbReference type="AlphaFoldDB" id="A0A212RD62"/>
<dbReference type="InterPro" id="IPR037121">
    <property type="entry name" value="Ribosomal_bL25_C"/>
</dbReference>
<dbReference type="FunCoup" id="A0A212RD62">
    <property type="interactions" value="305"/>
</dbReference>
<dbReference type="CDD" id="cd00495">
    <property type="entry name" value="Ribosomal_L25_TL5_CTC"/>
    <property type="match status" value="1"/>
</dbReference>
<dbReference type="NCBIfam" id="TIGR00731">
    <property type="entry name" value="bL25_bact_ctc"/>
    <property type="match status" value="1"/>
</dbReference>
<dbReference type="InterPro" id="IPR011035">
    <property type="entry name" value="Ribosomal_bL25/Gln-tRNA_synth"/>
</dbReference>
<dbReference type="Gene3D" id="2.40.240.10">
    <property type="entry name" value="Ribosomal Protein L25, Chain P"/>
    <property type="match status" value="1"/>
</dbReference>
<dbReference type="InParanoid" id="A0A212RD62"/>
<dbReference type="InterPro" id="IPR029751">
    <property type="entry name" value="Ribosomal_L25_dom"/>
</dbReference>
<dbReference type="GO" id="GO:0022625">
    <property type="term" value="C:cytosolic large ribosomal subunit"/>
    <property type="evidence" value="ECO:0007669"/>
    <property type="project" value="TreeGrafter"/>
</dbReference>
<protein>
    <recommendedName>
        <fullName evidence="5">Large ribosomal subunit protein bL25</fullName>
    </recommendedName>
    <alternativeName>
        <fullName evidence="5">General stress protein CTC</fullName>
    </alternativeName>
</protein>
<dbReference type="Pfam" id="PF14693">
    <property type="entry name" value="Ribosomal_TL5_C"/>
    <property type="match status" value="1"/>
</dbReference>
<dbReference type="EMBL" id="FYEK01000044">
    <property type="protein sequence ID" value="SNB70227.1"/>
    <property type="molecule type" value="Genomic_DNA"/>
</dbReference>
<evidence type="ECO:0000259" key="7">
    <source>
        <dbReference type="Pfam" id="PF01386"/>
    </source>
</evidence>
<dbReference type="OrthoDB" id="9790002at2"/>
<feature type="domain" description="Large ribosomal subunit protein bL25 beta" evidence="8">
    <location>
        <begin position="100"/>
        <end position="184"/>
    </location>
</feature>
<dbReference type="PANTHER" id="PTHR33284:SF1">
    <property type="entry name" value="RIBOSOMAL PROTEIN L25_GLN-TRNA SYNTHETASE, ANTI-CODON-BINDING DOMAIN-CONTAINING PROTEIN"/>
    <property type="match status" value="1"/>
</dbReference>
<reference evidence="10" key="1">
    <citation type="submission" date="2017-06" db="EMBL/GenBank/DDBJ databases">
        <authorList>
            <person name="Varghese N."/>
            <person name="Submissions S."/>
        </authorList>
    </citation>
    <scope>NUCLEOTIDE SEQUENCE [LARGE SCALE GENOMIC DNA]</scope>
    <source>
        <strain evidence="10">JAD2</strain>
    </source>
</reference>
<name>A0A212RD62_9CHLR</name>
<accession>A0A212RD62</accession>
<dbReference type="GO" id="GO:0008097">
    <property type="term" value="F:5S rRNA binding"/>
    <property type="evidence" value="ECO:0007669"/>
    <property type="project" value="InterPro"/>
</dbReference>
<keyword evidence="3 5" id="KW-0689">Ribosomal protein</keyword>
<evidence type="ECO:0000313" key="10">
    <source>
        <dbReference type="Proteomes" id="UP000197025"/>
    </source>
</evidence>
<comment type="subunit">
    <text evidence="5">Part of the 50S ribosomal subunit; part of the 5S rRNA/L5/L18/L25 subcomplex. Contacts the 5S rRNA. Binds to the 5S rRNA independently of L5 and L18.</text>
</comment>
<dbReference type="PANTHER" id="PTHR33284">
    <property type="entry name" value="RIBOSOMAL PROTEIN L25/GLN-TRNA SYNTHETASE, ANTI-CODON-BINDING DOMAIN-CONTAINING PROTEIN"/>
    <property type="match status" value="1"/>
</dbReference>
<dbReference type="HAMAP" id="MF_01334">
    <property type="entry name" value="Ribosomal_bL25_CTC"/>
    <property type="match status" value="1"/>
</dbReference>
<feature type="region of interest" description="Disordered" evidence="6">
    <location>
        <begin position="197"/>
        <end position="218"/>
    </location>
</feature>
<dbReference type="InterPro" id="IPR001021">
    <property type="entry name" value="Ribosomal_bL25_long"/>
</dbReference>
<dbReference type="InterPro" id="IPR020056">
    <property type="entry name" value="Rbsml_bL25/Gln-tRNA_synth_N"/>
</dbReference>
<keyword evidence="10" id="KW-1185">Reference proteome</keyword>
<dbReference type="Proteomes" id="UP000197025">
    <property type="component" value="Unassembled WGS sequence"/>
</dbReference>
<keyword evidence="1 5" id="KW-0699">rRNA-binding</keyword>
<dbReference type="SUPFAM" id="SSF50715">
    <property type="entry name" value="Ribosomal protein L25-like"/>
    <property type="match status" value="1"/>
</dbReference>
<sequence length="218" mass="23871">MAELVLNAKPRSVIGKAVKALRRQGWIPAVLYGRHISPLPIQVEGRELQRVLSQARGGARLITLQVDGETHLALIREVQREPIRREILHVDFQAIEMTEKIRVEVPVIFKGASPAVERGEGVLVHGLTHVEIECLPKDLIEAITVDLSVLDRVDAAIYVRDLQAPPGVTIVSDPDELIALVTAPAAEAIEEAPLPAEAPEVEVIGRGKKVEEGEEEEE</sequence>
<evidence type="ECO:0000256" key="1">
    <source>
        <dbReference type="ARBA" id="ARBA00022730"/>
    </source>
</evidence>
<dbReference type="GO" id="GO:0006412">
    <property type="term" value="P:translation"/>
    <property type="evidence" value="ECO:0007669"/>
    <property type="project" value="UniProtKB-UniRule"/>
</dbReference>
<feature type="domain" description="Large ribosomal subunit protein bL25 L25" evidence="7">
    <location>
        <begin position="6"/>
        <end position="92"/>
    </location>
</feature>
<proteinExistence type="inferred from homology"/>
<evidence type="ECO:0000256" key="5">
    <source>
        <dbReference type="HAMAP-Rule" id="MF_01334"/>
    </source>
</evidence>
<dbReference type="GO" id="GO:0003735">
    <property type="term" value="F:structural constituent of ribosome"/>
    <property type="evidence" value="ECO:0007669"/>
    <property type="project" value="InterPro"/>
</dbReference>
<dbReference type="Gene3D" id="2.170.120.20">
    <property type="entry name" value="Ribosomal protein L25, beta domain"/>
    <property type="match status" value="1"/>
</dbReference>
<evidence type="ECO:0000256" key="6">
    <source>
        <dbReference type="SAM" id="MobiDB-lite"/>
    </source>
</evidence>
<comment type="function">
    <text evidence="5">This is one of the proteins that binds to the 5S RNA in the ribosome where it forms part of the central protuberance.</text>
</comment>
<gene>
    <name evidence="5" type="primary">rplY</name>
    <name evidence="5" type="synonym">ctc</name>
    <name evidence="9" type="ORF">SAMN02746019_00011800</name>
</gene>
<evidence type="ECO:0000256" key="2">
    <source>
        <dbReference type="ARBA" id="ARBA00022884"/>
    </source>
</evidence>
<evidence type="ECO:0000259" key="8">
    <source>
        <dbReference type="Pfam" id="PF14693"/>
    </source>
</evidence>
<comment type="similarity">
    <text evidence="5">Belongs to the bacterial ribosomal protein bL25 family. CTC subfamily.</text>
</comment>
<dbReference type="Pfam" id="PF01386">
    <property type="entry name" value="Ribosomal_L25p"/>
    <property type="match status" value="1"/>
</dbReference>
<organism evidence="9 10">
    <name type="scientific">Thermoflexus hugenholtzii JAD2</name>
    <dbReference type="NCBI Taxonomy" id="877466"/>
    <lineage>
        <taxon>Bacteria</taxon>
        <taxon>Bacillati</taxon>
        <taxon>Chloroflexota</taxon>
        <taxon>Thermoflexia</taxon>
        <taxon>Thermoflexales</taxon>
        <taxon>Thermoflexaceae</taxon>
        <taxon>Thermoflexus</taxon>
    </lineage>
</organism>
<dbReference type="InterPro" id="IPR020930">
    <property type="entry name" value="Ribosomal_uL5_bac-type"/>
</dbReference>
<dbReference type="RefSeq" id="WP_088571839.1">
    <property type="nucleotide sequence ID" value="NZ_FYEK01000044.1"/>
</dbReference>
<dbReference type="InterPro" id="IPR020057">
    <property type="entry name" value="Ribosomal_bL25_b-dom"/>
</dbReference>
<evidence type="ECO:0000256" key="4">
    <source>
        <dbReference type="ARBA" id="ARBA00023274"/>
    </source>
</evidence>